<dbReference type="PROSITE" id="PS51471">
    <property type="entry name" value="FE2OG_OXY"/>
    <property type="match status" value="1"/>
</dbReference>
<dbReference type="EMBL" id="LDAU01000044">
    <property type="protein sequence ID" value="KRX09708.1"/>
    <property type="molecule type" value="Genomic_DNA"/>
</dbReference>
<dbReference type="Proteomes" id="UP000054937">
    <property type="component" value="Unassembled WGS sequence"/>
</dbReference>
<evidence type="ECO:0000313" key="9">
    <source>
        <dbReference type="Proteomes" id="UP000054937"/>
    </source>
</evidence>
<protein>
    <recommendedName>
        <fullName evidence="7">Fe2OG dioxygenase domain-containing protein</fullName>
    </recommendedName>
</protein>
<reference evidence="8 9" key="1">
    <citation type="journal article" date="2015" name="Sci. Rep.">
        <title>Genome of the facultative scuticociliatosis pathogen Pseudocohnilembus persalinus provides insight into its virulence through horizontal gene transfer.</title>
        <authorList>
            <person name="Xiong J."/>
            <person name="Wang G."/>
            <person name="Cheng J."/>
            <person name="Tian M."/>
            <person name="Pan X."/>
            <person name="Warren A."/>
            <person name="Jiang C."/>
            <person name="Yuan D."/>
            <person name="Miao W."/>
        </authorList>
    </citation>
    <scope>NUCLEOTIDE SEQUENCE [LARGE SCALE GENOMIC DNA]</scope>
    <source>
        <strain evidence="8">36N120E</strain>
    </source>
</reference>
<dbReference type="InterPro" id="IPR051559">
    <property type="entry name" value="HIF_prolyl_hydroxylases"/>
</dbReference>
<keyword evidence="4" id="KW-0223">Dioxygenase</keyword>
<dbReference type="SUPFAM" id="SSF51197">
    <property type="entry name" value="Clavaminate synthase-like"/>
    <property type="match status" value="1"/>
</dbReference>
<accession>A0A0V0R5G4</accession>
<dbReference type="Pfam" id="PF13640">
    <property type="entry name" value="2OG-FeII_Oxy_3"/>
    <property type="match status" value="1"/>
</dbReference>
<comment type="caution">
    <text evidence="8">The sequence shown here is derived from an EMBL/GenBank/DDBJ whole genome shotgun (WGS) entry which is preliminary data.</text>
</comment>
<dbReference type="PANTHER" id="PTHR12907">
    <property type="entry name" value="EGL NINE HOMOLOG-RELATED"/>
    <property type="match status" value="1"/>
</dbReference>
<sequence length="268" mass="31230">MAQKKQIAQHFFQFGEKKYIKPHIFEVDLYDHERRKNSKELDYIHEIGGLQFVQAAQNAFKNLNLSFSPSAIKMQYNEGGGGCFPWHYDNAGNPSKRQLTCVIYLNPEWKEGDGGEIVVWPFLEQPVKIAPKMDRAVLFRSDMVLHRVMPSKKERFCFSIWCDGNEVNKPQDTQLTSDKLQFTSWDQAFDFFKNSPLQRVLSRAVYKEEYEQSLLECVGNTEAENPMLNSHHANCQQIEKQLKPLITQLRANKFGGEEKQKLEYIEIN</sequence>
<evidence type="ECO:0000256" key="6">
    <source>
        <dbReference type="ARBA" id="ARBA00023004"/>
    </source>
</evidence>
<keyword evidence="3" id="KW-0847">Vitamin C</keyword>
<gene>
    <name evidence="8" type="ORF">PPERSA_02580</name>
</gene>
<keyword evidence="9" id="KW-1185">Reference proteome</keyword>
<name>A0A0V0R5G4_PSEPJ</name>
<keyword evidence="2" id="KW-0479">Metal-binding</keyword>
<evidence type="ECO:0000256" key="5">
    <source>
        <dbReference type="ARBA" id="ARBA00023002"/>
    </source>
</evidence>
<keyword evidence="6" id="KW-0408">Iron</keyword>
<evidence type="ECO:0000313" key="8">
    <source>
        <dbReference type="EMBL" id="KRX09708.1"/>
    </source>
</evidence>
<dbReference type="InterPro" id="IPR006620">
    <property type="entry name" value="Pro_4_hyd_alph"/>
</dbReference>
<dbReference type="InterPro" id="IPR044862">
    <property type="entry name" value="Pro_4_hyd_alph_FE2OG_OXY"/>
</dbReference>
<evidence type="ECO:0000256" key="1">
    <source>
        <dbReference type="ARBA" id="ARBA00001961"/>
    </source>
</evidence>
<dbReference type="InterPro" id="IPR005123">
    <property type="entry name" value="Oxoglu/Fe-dep_dioxygenase_dom"/>
</dbReference>
<dbReference type="PANTHER" id="PTHR12907:SF26">
    <property type="entry name" value="HIF PROLYL HYDROXYLASE, ISOFORM C"/>
    <property type="match status" value="1"/>
</dbReference>
<dbReference type="Gene3D" id="2.60.120.620">
    <property type="entry name" value="q2cbj1_9rhob like domain"/>
    <property type="match status" value="1"/>
</dbReference>
<dbReference type="GO" id="GO:0008198">
    <property type="term" value="F:ferrous iron binding"/>
    <property type="evidence" value="ECO:0007669"/>
    <property type="project" value="TreeGrafter"/>
</dbReference>
<evidence type="ECO:0000256" key="3">
    <source>
        <dbReference type="ARBA" id="ARBA00022896"/>
    </source>
</evidence>
<dbReference type="GO" id="GO:0031543">
    <property type="term" value="F:peptidyl-proline dioxygenase activity"/>
    <property type="evidence" value="ECO:0007669"/>
    <property type="project" value="TreeGrafter"/>
</dbReference>
<evidence type="ECO:0000259" key="7">
    <source>
        <dbReference type="PROSITE" id="PS51471"/>
    </source>
</evidence>
<dbReference type="GO" id="GO:0071456">
    <property type="term" value="P:cellular response to hypoxia"/>
    <property type="evidence" value="ECO:0007669"/>
    <property type="project" value="TreeGrafter"/>
</dbReference>
<dbReference type="InParanoid" id="A0A0V0R5G4"/>
<dbReference type="AlphaFoldDB" id="A0A0V0R5G4"/>
<organism evidence="8 9">
    <name type="scientific">Pseudocohnilembus persalinus</name>
    <name type="common">Ciliate</name>
    <dbReference type="NCBI Taxonomy" id="266149"/>
    <lineage>
        <taxon>Eukaryota</taxon>
        <taxon>Sar</taxon>
        <taxon>Alveolata</taxon>
        <taxon>Ciliophora</taxon>
        <taxon>Intramacronucleata</taxon>
        <taxon>Oligohymenophorea</taxon>
        <taxon>Scuticociliatia</taxon>
        <taxon>Philasterida</taxon>
        <taxon>Pseudocohnilembidae</taxon>
        <taxon>Pseudocohnilembus</taxon>
    </lineage>
</organism>
<dbReference type="SMART" id="SM00702">
    <property type="entry name" value="P4Hc"/>
    <property type="match status" value="1"/>
</dbReference>
<evidence type="ECO:0000256" key="2">
    <source>
        <dbReference type="ARBA" id="ARBA00022723"/>
    </source>
</evidence>
<feature type="domain" description="Fe2OG dioxygenase" evidence="7">
    <location>
        <begin position="68"/>
        <end position="164"/>
    </location>
</feature>
<evidence type="ECO:0000256" key="4">
    <source>
        <dbReference type="ARBA" id="ARBA00022964"/>
    </source>
</evidence>
<dbReference type="OrthoDB" id="76265at2759"/>
<dbReference type="OMA" id="IACMEGA"/>
<dbReference type="GO" id="GO:0031418">
    <property type="term" value="F:L-ascorbic acid binding"/>
    <property type="evidence" value="ECO:0007669"/>
    <property type="project" value="UniProtKB-KW"/>
</dbReference>
<proteinExistence type="predicted"/>
<comment type="cofactor">
    <cofactor evidence="1">
        <name>L-ascorbate</name>
        <dbReference type="ChEBI" id="CHEBI:38290"/>
    </cofactor>
</comment>
<keyword evidence="5" id="KW-0560">Oxidoreductase</keyword>